<proteinExistence type="inferred from homology"/>
<evidence type="ECO:0000256" key="2">
    <source>
        <dbReference type="ARBA" id="ARBA00012925"/>
    </source>
</evidence>
<evidence type="ECO:0000256" key="7">
    <source>
        <dbReference type="PIRSR" id="PIRSR601765-1"/>
    </source>
</evidence>
<dbReference type="CDD" id="cd03378">
    <property type="entry name" value="beta_CA_cladeC"/>
    <property type="match status" value="1"/>
</dbReference>
<evidence type="ECO:0000256" key="6">
    <source>
        <dbReference type="ARBA" id="ARBA00048348"/>
    </source>
</evidence>
<dbReference type="InterPro" id="IPR001765">
    <property type="entry name" value="Carbonic_anhydrase"/>
</dbReference>
<evidence type="ECO:0000256" key="8">
    <source>
        <dbReference type="RuleBase" id="RU003956"/>
    </source>
</evidence>
<comment type="function">
    <text evidence="8">Reversible hydration of carbon dioxide.</text>
</comment>
<dbReference type="EC" id="4.2.1.1" evidence="2 8"/>
<dbReference type="GO" id="GO:0004089">
    <property type="term" value="F:carbonate dehydratase activity"/>
    <property type="evidence" value="ECO:0007669"/>
    <property type="project" value="UniProtKB-UniRule"/>
</dbReference>
<evidence type="ECO:0000256" key="9">
    <source>
        <dbReference type="SAM" id="MobiDB-lite"/>
    </source>
</evidence>
<evidence type="ECO:0000313" key="11">
    <source>
        <dbReference type="Proteomes" id="UP000594681"/>
    </source>
</evidence>
<feature type="binding site" evidence="7">
    <location>
        <position position="156"/>
    </location>
    <ligand>
        <name>Zn(2+)</name>
        <dbReference type="ChEBI" id="CHEBI:29105"/>
    </ligand>
</feature>
<feature type="region of interest" description="Disordered" evidence="9">
    <location>
        <begin position="1"/>
        <end position="23"/>
    </location>
</feature>
<dbReference type="SUPFAM" id="SSF53056">
    <property type="entry name" value="beta-carbonic anhydrase, cab"/>
    <property type="match status" value="1"/>
</dbReference>
<evidence type="ECO:0000256" key="5">
    <source>
        <dbReference type="ARBA" id="ARBA00024993"/>
    </source>
</evidence>
<dbReference type="AlphaFoldDB" id="A0A7T0KF38"/>
<evidence type="ECO:0000313" key="10">
    <source>
        <dbReference type="EMBL" id="QPK79462.1"/>
    </source>
</evidence>
<name>A0A7T0KF38_9CORY</name>
<keyword evidence="3 7" id="KW-0862">Zinc</keyword>
<evidence type="ECO:0000256" key="4">
    <source>
        <dbReference type="ARBA" id="ARBA00023239"/>
    </source>
</evidence>
<dbReference type="PANTHER" id="PTHR11002">
    <property type="entry name" value="CARBONIC ANHYDRASE"/>
    <property type="match status" value="1"/>
</dbReference>
<dbReference type="GO" id="GO:0015976">
    <property type="term" value="P:carbon utilization"/>
    <property type="evidence" value="ECO:0007669"/>
    <property type="project" value="InterPro"/>
</dbReference>
<dbReference type="Pfam" id="PF00484">
    <property type="entry name" value="Pro_CA"/>
    <property type="match status" value="1"/>
</dbReference>
<keyword evidence="11" id="KW-1185">Reference proteome</keyword>
<dbReference type="KEGG" id="cliz:G7Y31_01755"/>
<feature type="binding site" evidence="7">
    <location>
        <position position="105"/>
    </location>
    <ligand>
        <name>Zn(2+)</name>
        <dbReference type="ChEBI" id="CHEBI:29105"/>
    </ligand>
</feature>
<gene>
    <name evidence="10" type="ORF">G7Y31_01755</name>
</gene>
<dbReference type="SMART" id="SM00947">
    <property type="entry name" value="Pro_CA"/>
    <property type="match status" value="1"/>
</dbReference>
<feature type="binding site" evidence="7">
    <location>
        <position position="159"/>
    </location>
    <ligand>
        <name>Zn(2+)</name>
        <dbReference type="ChEBI" id="CHEBI:29105"/>
    </ligand>
</feature>
<keyword evidence="7" id="KW-0479">Metal-binding</keyword>
<evidence type="ECO:0000256" key="1">
    <source>
        <dbReference type="ARBA" id="ARBA00006217"/>
    </source>
</evidence>
<dbReference type="GO" id="GO:0008270">
    <property type="term" value="F:zinc ion binding"/>
    <property type="evidence" value="ECO:0007669"/>
    <property type="project" value="UniProtKB-UniRule"/>
</dbReference>
<protein>
    <recommendedName>
        <fullName evidence="2 8">Carbonic anhydrase</fullName>
        <ecNumber evidence="2 8">4.2.1.1</ecNumber>
    </recommendedName>
    <alternativeName>
        <fullName evidence="8">Carbonate dehydratase</fullName>
    </alternativeName>
</protein>
<organism evidence="10 11">
    <name type="scientific">Corynebacterium lizhenjunii</name>
    <dbReference type="NCBI Taxonomy" id="2709394"/>
    <lineage>
        <taxon>Bacteria</taxon>
        <taxon>Bacillati</taxon>
        <taxon>Actinomycetota</taxon>
        <taxon>Actinomycetes</taxon>
        <taxon>Mycobacteriales</taxon>
        <taxon>Corynebacteriaceae</taxon>
        <taxon>Corynebacterium</taxon>
    </lineage>
</organism>
<comment type="similarity">
    <text evidence="1 8">Belongs to the beta-class carbonic anhydrase family.</text>
</comment>
<dbReference type="EMBL" id="CP064954">
    <property type="protein sequence ID" value="QPK79462.1"/>
    <property type="molecule type" value="Genomic_DNA"/>
</dbReference>
<reference evidence="10 11" key="1">
    <citation type="submission" date="2020-11" db="EMBL/GenBank/DDBJ databases">
        <title>Corynebacterium sp. ZJ-599.</title>
        <authorList>
            <person name="Zhou J."/>
        </authorList>
    </citation>
    <scope>NUCLEOTIDE SEQUENCE [LARGE SCALE GENOMIC DNA]</scope>
    <source>
        <strain evidence="10 11">ZJ-599</strain>
    </source>
</reference>
<sequence>MTSLTKTPHAVVPGRRQGKSRRAPRNHSTIFCVSIACVSIAGSLDFEFVEPDIEHVTPQQVWDTLLDGNRRYAADKAEHPNTDIARRDSLRTGQAPRVAIFSCGDSRVPAEFVFDLGFGDAFIIRNAGHIVDDSILASVQFAIDDLGCSLLVVMGHQHCGAIKATAQFLDEDAVIPSGFQRAIVEKVSLAVSAAKAEGKDTLADFERRNTIETVRQLMARIPHLEDKVADGSLGIAGLRYLLDTGHVEPVVLCGVS</sequence>
<accession>A0A7T0KF38</accession>
<feature type="binding site" evidence="7">
    <location>
        <position position="103"/>
    </location>
    <ligand>
        <name>Zn(2+)</name>
        <dbReference type="ChEBI" id="CHEBI:29105"/>
    </ligand>
</feature>
<dbReference type="InterPro" id="IPR015892">
    <property type="entry name" value="Carbonic_anhydrase_CS"/>
</dbReference>
<dbReference type="PROSITE" id="PS00705">
    <property type="entry name" value="PROK_CO2_ANHYDRASE_2"/>
    <property type="match status" value="1"/>
</dbReference>
<keyword evidence="4 8" id="KW-0456">Lyase</keyword>
<comment type="catalytic activity">
    <reaction evidence="6 8">
        <text>hydrogencarbonate + H(+) = CO2 + H2O</text>
        <dbReference type="Rhea" id="RHEA:10748"/>
        <dbReference type="ChEBI" id="CHEBI:15377"/>
        <dbReference type="ChEBI" id="CHEBI:15378"/>
        <dbReference type="ChEBI" id="CHEBI:16526"/>
        <dbReference type="ChEBI" id="CHEBI:17544"/>
        <dbReference type="EC" id="4.2.1.1"/>
    </reaction>
</comment>
<evidence type="ECO:0000256" key="3">
    <source>
        <dbReference type="ARBA" id="ARBA00022833"/>
    </source>
</evidence>
<dbReference type="Gene3D" id="3.40.1050.10">
    <property type="entry name" value="Carbonic anhydrase"/>
    <property type="match status" value="1"/>
</dbReference>
<dbReference type="InterPro" id="IPR036874">
    <property type="entry name" value="Carbonic_anhydrase_sf"/>
</dbReference>
<comment type="cofactor">
    <cofactor evidence="7">
        <name>Zn(2+)</name>
        <dbReference type="ChEBI" id="CHEBI:29105"/>
    </cofactor>
    <text evidence="7">Binds 1 zinc ion per subunit.</text>
</comment>
<comment type="function">
    <text evidence="5">Catalyzes the reversible hydration of carbon dioxide to form bicarbonate.</text>
</comment>
<dbReference type="PANTHER" id="PTHR11002:SF79">
    <property type="entry name" value="CARBONIC ANHYDRASE 2"/>
    <property type="match status" value="1"/>
</dbReference>
<dbReference type="Proteomes" id="UP000594681">
    <property type="component" value="Chromosome"/>
</dbReference>